<reference evidence="1" key="1">
    <citation type="submission" date="2021-02" db="EMBL/GenBank/DDBJ databases">
        <authorList>
            <person name="Nowell W R."/>
        </authorList>
    </citation>
    <scope>NUCLEOTIDE SEQUENCE</scope>
</reference>
<feature type="non-terminal residue" evidence="1">
    <location>
        <position position="55"/>
    </location>
</feature>
<dbReference type="Proteomes" id="UP000676336">
    <property type="component" value="Unassembled WGS sequence"/>
</dbReference>
<gene>
    <name evidence="1" type="ORF">SMN809_LOCUS83158</name>
</gene>
<organism evidence="1 2">
    <name type="scientific">Rotaria magnacalcarata</name>
    <dbReference type="NCBI Taxonomy" id="392030"/>
    <lineage>
        <taxon>Eukaryota</taxon>
        <taxon>Metazoa</taxon>
        <taxon>Spiralia</taxon>
        <taxon>Gnathifera</taxon>
        <taxon>Rotifera</taxon>
        <taxon>Eurotatoria</taxon>
        <taxon>Bdelloidea</taxon>
        <taxon>Philodinida</taxon>
        <taxon>Philodinidae</taxon>
        <taxon>Rotaria</taxon>
    </lineage>
</organism>
<dbReference type="EMBL" id="CAJOBI010354394">
    <property type="protein sequence ID" value="CAF5223098.1"/>
    <property type="molecule type" value="Genomic_DNA"/>
</dbReference>
<sequence length="55" mass="5852">MECDGPIGVLRSSGQRLSQAPMSARCSASTSLSFLWHARSDSNNVPAASRAKTRT</sequence>
<comment type="caution">
    <text evidence="1">The sequence shown here is derived from an EMBL/GenBank/DDBJ whole genome shotgun (WGS) entry which is preliminary data.</text>
</comment>
<dbReference type="AlphaFoldDB" id="A0A8S3JWE8"/>
<evidence type="ECO:0000313" key="1">
    <source>
        <dbReference type="EMBL" id="CAF5223098.1"/>
    </source>
</evidence>
<protein>
    <submittedName>
        <fullName evidence="1">Uncharacterized protein</fullName>
    </submittedName>
</protein>
<proteinExistence type="predicted"/>
<name>A0A8S3JWE8_9BILA</name>
<accession>A0A8S3JWE8</accession>
<evidence type="ECO:0000313" key="2">
    <source>
        <dbReference type="Proteomes" id="UP000676336"/>
    </source>
</evidence>